<evidence type="ECO:0000313" key="1">
    <source>
        <dbReference type="EMBL" id="PJE97179.1"/>
    </source>
</evidence>
<dbReference type="Gene3D" id="3.40.50.1110">
    <property type="entry name" value="SGNH hydrolase"/>
    <property type="match status" value="1"/>
</dbReference>
<keyword evidence="2" id="KW-1185">Reference proteome</keyword>
<dbReference type="Proteomes" id="UP000230407">
    <property type="component" value="Unassembled WGS sequence"/>
</dbReference>
<reference evidence="1 2" key="1">
    <citation type="submission" date="2017-11" db="EMBL/GenBank/DDBJ databases">
        <title>Streptomyces carmine sp. nov., a novel actinomycete isolated from Sophora alopecuroides in Xinjiang, China.</title>
        <authorList>
            <person name="Wang Y."/>
            <person name="Luo X."/>
            <person name="Wan C."/>
            <person name="Zhang L."/>
        </authorList>
    </citation>
    <scope>NUCLEOTIDE SEQUENCE [LARGE SCALE GENOMIC DNA]</scope>
    <source>
        <strain evidence="1 2">TRM SA0054</strain>
    </source>
</reference>
<comment type="caution">
    <text evidence="1">The sequence shown here is derived from an EMBL/GenBank/DDBJ whole genome shotgun (WGS) entry which is preliminary data.</text>
</comment>
<proteinExistence type="predicted"/>
<dbReference type="InterPro" id="IPR036514">
    <property type="entry name" value="SGNH_hydro_sf"/>
</dbReference>
<organism evidence="1 2">
    <name type="scientific">Streptomyces carminius</name>
    <dbReference type="NCBI Taxonomy" id="2665496"/>
    <lineage>
        <taxon>Bacteria</taxon>
        <taxon>Bacillati</taxon>
        <taxon>Actinomycetota</taxon>
        <taxon>Actinomycetes</taxon>
        <taxon>Kitasatosporales</taxon>
        <taxon>Streptomycetaceae</taxon>
        <taxon>Streptomyces</taxon>
    </lineage>
</organism>
<dbReference type="AlphaFoldDB" id="A0A2M8LZ29"/>
<dbReference type="SUPFAM" id="SSF52266">
    <property type="entry name" value="SGNH hydrolase"/>
    <property type="match status" value="1"/>
</dbReference>
<evidence type="ECO:0000313" key="2">
    <source>
        <dbReference type="Proteomes" id="UP000230407"/>
    </source>
</evidence>
<protein>
    <submittedName>
        <fullName evidence="1">Uncharacterized protein</fullName>
    </submittedName>
</protein>
<accession>A0A2M8LZ29</accession>
<sequence length="139" mass="15415">MTISLTGYPLLFSRTEVCSTLVSASQRAILNDMAEYFEEKQRELALSMTAENVRYRSPQSAFEGRCICDSPEGINVVVAGPNGDGDFHHGDENTRLCWWFTGDTCLSRESYHPNQTGNSAYAQAFMTVGSTAVVTREDQ</sequence>
<dbReference type="EMBL" id="PGGW01000048">
    <property type="protein sequence ID" value="PJE97179.1"/>
    <property type="molecule type" value="Genomic_DNA"/>
</dbReference>
<name>A0A2M8LZ29_9ACTN</name>
<gene>
    <name evidence="1" type="ORF">CUT44_13865</name>
</gene>